<evidence type="ECO:0000256" key="4">
    <source>
        <dbReference type="ARBA" id="ARBA00013346"/>
    </source>
</evidence>
<dbReference type="Pfam" id="PF01135">
    <property type="entry name" value="PCMT"/>
    <property type="match status" value="1"/>
</dbReference>
<sequence length="416" mass="44437">MSIDTATTSSEELRNALVDKIIKVFGRRGIVVRPDVECALRTVPRELFTPGIPVEEAYADTAIITRRSEDGVNLSSISAPNMIAEMLGQSADALGELTGRHVLEIGSGGYNAALLRELVGPAGSVTTVDIDPDVTDRARACLDTAGYNDVTVVCTDAEFEIEPCRSYDLIIVTVGSWDIPPAWISQLADSGVLVVPLRTLGMTRSWALRKSGDHLVSSSTLLCGFVPMQGAGENTSRAVPLADGVNLWLDEKDGTVGHVDGDVLGGVLDTDRAESWSQVFIKAWRPVPDLVLWLAASIPGFALLIASQAAVDSGLVKPDRRFGEAAFVDGPTFCYQASVRPNEGKTFFELGAYAHGPDASAATTRMTDQIRAWDAAGRPAPTLHVHPAGTSDNDLPDGLVVDKRHSRLVITFSTLE</sequence>
<keyword evidence="7" id="KW-0808">Transferase</keyword>
<comment type="similarity">
    <text evidence="2">Belongs to the methyltransferase superfamily. L-isoaspartyl/D-aspartyl protein methyltransferase family.</text>
</comment>
<dbReference type="Proteomes" id="UP001501710">
    <property type="component" value="Unassembled WGS sequence"/>
</dbReference>
<dbReference type="SUPFAM" id="SSF53335">
    <property type="entry name" value="S-adenosyl-L-methionine-dependent methyltransferases"/>
    <property type="match status" value="1"/>
</dbReference>
<evidence type="ECO:0000256" key="6">
    <source>
        <dbReference type="ARBA" id="ARBA00022603"/>
    </source>
</evidence>
<keyword evidence="6" id="KW-0489">Methyltransferase</keyword>
<evidence type="ECO:0000256" key="8">
    <source>
        <dbReference type="ARBA" id="ARBA00022691"/>
    </source>
</evidence>
<gene>
    <name evidence="12" type="ORF">GCM10022254_46590</name>
</gene>
<dbReference type="EMBL" id="BAABAS010000015">
    <property type="protein sequence ID" value="GAA4236582.1"/>
    <property type="molecule type" value="Genomic_DNA"/>
</dbReference>
<evidence type="ECO:0000256" key="7">
    <source>
        <dbReference type="ARBA" id="ARBA00022679"/>
    </source>
</evidence>
<keyword evidence="13" id="KW-1185">Reference proteome</keyword>
<comment type="caution">
    <text evidence="12">The sequence shown here is derived from an EMBL/GenBank/DDBJ whole genome shotgun (WGS) entry which is preliminary data.</text>
</comment>
<dbReference type="NCBIfam" id="TIGR04364">
    <property type="entry name" value="methyltran_FxLD"/>
    <property type="match status" value="1"/>
</dbReference>
<evidence type="ECO:0000256" key="10">
    <source>
        <dbReference type="ARBA" id="ARBA00031323"/>
    </source>
</evidence>
<organism evidence="12 13">
    <name type="scientific">Actinomadura meridiana</name>
    <dbReference type="NCBI Taxonomy" id="559626"/>
    <lineage>
        <taxon>Bacteria</taxon>
        <taxon>Bacillati</taxon>
        <taxon>Actinomycetota</taxon>
        <taxon>Actinomycetes</taxon>
        <taxon>Streptosporangiales</taxon>
        <taxon>Thermomonosporaceae</taxon>
        <taxon>Actinomadura</taxon>
    </lineage>
</organism>
<evidence type="ECO:0000313" key="13">
    <source>
        <dbReference type="Proteomes" id="UP001501710"/>
    </source>
</evidence>
<dbReference type="Gene3D" id="3.40.50.150">
    <property type="entry name" value="Vaccinia Virus protein VP39"/>
    <property type="match status" value="1"/>
</dbReference>
<dbReference type="EC" id="2.1.1.77" evidence="3"/>
<dbReference type="CDD" id="cd02440">
    <property type="entry name" value="AdoMet_MTases"/>
    <property type="match status" value="1"/>
</dbReference>
<accession>A0ABP8CAZ2</accession>
<evidence type="ECO:0000256" key="2">
    <source>
        <dbReference type="ARBA" id="ARBA00005369"/>
    </source>
</evidence>
<dbReference type="InterPro" id="IPR027573">
    <property type="entry name" value="Methyltran_FxLD"/>
</dbReference>
<protein>
    <recommendedName>
        <fullName evidence="4">Protein-L-isoaspartate O-methyltransferase</fullName>
        <ecNumber evidence="3">2.1.1.77</ecNumber>
    </recommendedName>
    <alternativeName>
        <fullName evidence="11">L-isoaspartyl protein carboxyl methyltransferase</fullName>
    </alternativeName>
    <alternativeName>
        <fullName evidence="9">Protein L-isoaspartyl methyltransferase</fullName>
    </alternativeName>
    <alternativeName>
        <fullName evidence="10">Protein-beta-aspartate methyltransferase</fullName>
    </alternativeName>
</protein>
<dbReference type="PANTHER" id="PTHR11579">
    <property type="entry name" value="PROTEIN-L-ISOASPARTATE O-METHYLTRANSFERASE"/>
    <property type="match status" value="1"/>
</dbReference>
<dbReference type="InterPro" id="IPR000682">
    <property type="entry name" value="PCMT"/>
</dbReference>
<keyword evidence="5" id="KW-0963">Cytoplasm</keyword>
<evidence type="ECO:0000256" key="11">
    <source>
        <dbReference type="ARBA" id="ARBA00031350"/>
    </source>
</evidence>
<evidence type="ECO:0000256" key="9">
    <source>
        <dbReference type="ARBA" id="ARBA00030757"/>
    </source>
</evidence>
<evidence type="ECO:0000256" key="5">
    <source>
        <dbReference type="ARBA" id="ARBA00022490"/>
    </source>
</evidence>
<evidence type="ECO:0000256" key="1">
    <source>
        <dbReference type="ARBA" id="ARBA00004496"/>
    </source>
</evidence>
<keyword evidence="8" id="KW-0949">S-adenosyl-L-methionine</keyword>
<dbReference type="InterPro" id="IPR029063">
    <property type="entry name" value="SAM-dependent_MTases_sf"/>
</dbReference>
<dbReference type="PANTHER" id="PTHR11579:SF0">
    <property type="entry name" value="PROTEIN-L-ISOASPARTATE(D-ASPARTATE) O-METHYLTRANSFERASE"/>
    <property type="match status" value="1"/>
</dbReference>
<comment type="subcellular location">
    <subcellularLocation>
        <location evidence="1">Cytoplasm</location>
    </subcellularLocation>
</comment>
<reference evidence="13" key="1">
    <citation type="journal article" date="2019" name="Int. J. Syst. Evol. Microbiol.">
        <title>The Global Catalogue of Microorganisms (GCM) 10K type strain sequencing project: providing services to taxonomists for standard genome sequencing and annotation.</title>
        <authorList>
            <consortium name="The Broad Institute Genomics Platform"/>
            <consortium name="The Broad Institute Genome Sequencing Center for Infectious Disease"/>
            <person name="Wu L."/>
            <person name="Ma J."/>
        </authorList>
    </citation>
    <scope>NUCLEOTIDE SEQUENCE [LARGE SCALE GENOMIC DNA]</scope>
    <source>
        <strain evidence="13">JCM 17440</strain>
    </source>
</reference>
<proteinExistence type="inferred from homology"/>
<dbReference type="RefSeq" id="WP_344900032.1">
    <property type="nucleotide sequence ID" value="NZ_BAABAS010000015.1"/>
</dbReference>
<evidence type="ECO:0000256" key="3">
    <source>
        <dbReference type="ARBA" id="ARBA00011890"/>
    </source>
</evidence>
<evidence type="ECO:0000313" key="12">
    <source>
        <dbReference type="EMBL" id="GAA4236582.1"/>
    </source>
</evidence>
<name>A0ABP8CAZ2_9ACTN</name>